<dbReference type="Gene3D" id="2.60.40.10">
    <property type="entry name" value="Immunoglobulins"/>
    <property type="match status" value="1"/>
</dbReference>
<dbReference type="RefSeq" id="WP_150206148.1">
    <property type="nucleotide sequence ID" value="NZ_CP029190.1"/>
</dbReference>
<dbReference type="InterPro" id="IPR007312">
    <property type="entry name" value="Phosphoesterase"/>
</dbReference>
<dbReference type="GO" id="GO:0005509">
    <property type="term" value="F:calcium ion binding"/>
    <property type="evidence" value="ECO:0007669"/>
    <property type="project" value="InterPro"/>
</dbReference>
<dbReference type="GO" id="GO:0005975">
    <property type="term" value="P:carbohydrate metabolic process"/>
    <property type="evidence" value="ECO:0007669"/>
    <property type="project" value="UniProtKB-ARBA"/>
</dbReference>
<keyword evidence="2" id="KW-0843">Virulence</keyword>
<dbReference type="OrthoDB" id="345880at2"/>
<dbReference type="InterPro" id="IPR017850">
    <property type="entry name" value="Alkaline_phosphatase_core_sf"/>
</dbReference>
<dbReference type="InterPro" id="IPR013783">
    <property type="entry name" value="Ig-like_fold"/>
</dbReference>
<name>A0A5P2CXM0_STRVZ</name>
<organism evidence="5 6">
    <name type="scientific">Streptomyces venezuelae</name>
    <dbReference type="NCBI Taxonomy" id="54571"/>
    <lineage>
        <taxon>Bacteria</taxon>
        <taxon>Bacillati</taxon>
        <taxon>Actinomycetota</taxon>
        <taxon>Actinomycetes</taxon>
        <taxon>Kitasatosporales</taxon>
        <taxon>Streptomycetaceae</taxon>
        <taxon>Streptomyces</taxon>
    </lineage>
</organism>
<evidence type="ECO:0000256" key="1">
    <source>
        <dbReference type="ARBA" id="ARBA00022801"/>
    </source>
</evidence>
<dbReference type="PANTHER" id="PTHR31956">
    <property type="entry name" value="NON-SPECIFIC PHOSPHOLIPASE C4-RELATED"/>
    <property type="match status" value="1"/>
</dbReference>
<protein>
    <submittedName>
        <fullName evidence="5">Acid phosphatase</fullName>
    </submittedName>
</protein>
<feature type="chain" id="PRO_5024956230" evidence="4">
    <location>
        <begin position="34"/>
        <end position="405"/>
    </location>
</feature>
<keyword evidence="4" id="KW-0732">Signal</keyword>
<feature type="region of interest" description="Disordered" evidence="3">
    <location>
        <begin position="297"/>
        <end position="317"/>
    </location>
</feature>
<accession>A0A5P2CXM0</accession>
<evidence type="ECO:0000256" key="4">
    <source>
        <dbReference type="SAM" id="SignalP"/>
    </source>
</evidence>
<evidence type="ECO:0000256" key="2">
    <source>
        <dbReference type="ARBA" id="ARBA00023026"/>
    </source>
</evidence>
<keyword evidence="1" id="KW-0378">Hydrolase</keyword>
<feature type="signal peptide" evidence="4">
    <location>
        <begin position="1"/>
        <end position="33"/>
    </location>
</feature>
<dbReference type="Proteomes" id="UP000325211">
    <property type="component" value="Chromosome"/>
</dbReference>
<proteinExistence type="predicted"/>
<dbReference type="GO" id="GO:0042578">
    <property type="term" value="F:phosphoric ester hydrolase activity"/>
    <property type="evidence" value="ECO:0007669"/>
    <property type="project" value="UniProtKB-ARBA"/>
</dbReference>
<dbReference type="SUPFAM" id="SSF53649">
    <property type="entry name" value="Alkaline phosphatase-like"/>
    <property type="match status" value="1"/>
</dbReference>
<reference evidence="5 6" key="1">
    <citation type="submission" date="2018-05" db="EMBL/GenBank/DDBJ databases">
        <title>Streptomyces venezuelae.</title>
        <authorList>
            <person name="Kim W."/>
            <person name="Lee N."/>
            <person name="Cho B.-K."/>
        </authorList>
    </citation>
    <scope>NUCLEOTIDE SEQUENCE [LARGE SCALE GENOMIC DNA]</scope>
    <source>
        <strain evidence="5 6">ATCC 21782</strain>
    </source>
</reference>
<gene>
    <name evidence="5" type="ORF">DEJ50_04430</name>
</gene>
<dbReference type="PANTHER" id="PTHR31956:SF1">
    <property type="entry name" value="NON-SPECIFIC PHOSPHOLIPASE C1"/>
    <property type="match status" value="1"/>
</dbReference>
<dbReference type="Pfam" id="PF05345">
    <property type="entry name" value="He_PIG"/>
    <property type="match status" value="1"/>
</dbReference>
<evidence type="ECO:0000313" key="6">
    <source>
        <dbReference type="Proteomes" id="UP000325211"/>
    </source>
</evidence>
<dbReference type="AlphaFoldDB" id="A0A5P2CXM0"/>
<evidence type="ECO:0000256" key="3">
    <source>
        <dbReference type="SAM" id="MobiDB-lite"/>
    </source>
</evidence>
<feature type="compositionally biased region" description="Pro residues" evidence="3">
    <location>
        <begin position="307"/>
        <end position="317"/>
    </location>
</feature>
<dbReference type="EMBL" id="CP029190">
    <property type="protein sequence ID" value="QES47193.1"/>
    <property type="molecule type" value="Genomic_DNA"/>
</dbReference>
<dbReference type="Pfam" id="PF04185">
    <property type="entry name" value="Phosphoesterase"/>
    <property type="match status" value="1"/>
</dbReference>
<sequence>MPRTPKRARWSALIAAVGAFGLLGAFTVANSQAADAGPQSAPAAASAAAALPAYDHVVVVVYENKQYGEIIGSANAPYINQLANNGASLTAMKALTHPSQPNYFNLFSGSTQGITGDGCYVPQSMTAANLGQELIAAGKTFATYNQGLPSEGSTVCTNGQYAQKHNPWFAFKNVPLNTGKTWAQFPQGNFAALPDFSFIVPDQCNDMHSCPVSTGDTWTKNNIDAYAQWAKANNSLLVLTWDEDNFLGSNQIATVFYGAHVKTGRYGTAFNHYNLLRTFEDLFGTTHAGNAANVQPISEVFGTGGPDPTPTPTPTPTPGDLKVTDPGPHTCKFNQSCTIQITATGGKPPIRYAATGLPWGLTMDASSGRISGKPWGSGTVQIAVTATDSAGATANATFPLTINWF</sequence>
<dbReference type="SUPFAM" id="SSF49313">
    <property type="entry name" value="Cadherin-like"/>
    <property type="match status" value="1"/>
</dbReference>
<dbReference type="GO" id="GO:0016020">
    <property type="term" value="C:membrane"/>
    <property type="evidence" value="ECO:0007669"/>
    <property type="project" value="InterPro"/>
</dbReference>
<dbReference type="InterPro" id="IPR015919">
    <property type="entry name" value="Cadherin-like_sf"/>
</dbReference>
<evidence type="ECO:0000313" key="5">
    <source>
        <dbReference type="EMBL" id="QES47193.1"/>
    </source>
</evidence>